<evidence type="ECO:0000313" key="4">
    <source>
        <dbReference type="EMBL" id="QHT94217.1"/>
    </source>
</evidence>
<evidence type="ECO:0008006" key="5">
    <source>
        <dbReference type="Google" id="ProtNLM"/>
    </source>
</evidence>
<feature type="transmembrane region" description="Helical" evidence="3">
    <location>
        <begin position="94"/>
        <end position="116"/>
    </location>
</feature>
<dbReference type="EMBL" id="MN740217">
    <property type="protein sequence ID" value="QHT94217.1"/>
    <property type="molecule type" value="Genomic_DNA"/>
</dbReference>
<evidence type="ECO:0000256" key="1">
    <source>
        <dbReference type="SAM" id="Coils"/>
    </source>
</evidence>
<sequence>MATPNKNENNDVTSEISTGDDNLNRTKVEWSPENEKILVEWCDVAQCYKWLNMRAHKNFSNLHAWFTIPAIILSTISGTASFAQSSFPESTQLYVPMAVGSLNIFIGILTTIQQYLKISELNESHRVSSIAWDKFARNIRIELAKKPEERLDAGAFIKHCRDEFDRLMETSPSISDKIVADFKTNFKGKDDAARKRFEQLRKPDICDTIVSVNETRHKWYLALENIEEEISEELVKEKEAIIAEQRRLLSEKEEEIKNTLKENKDELTKQSLLEKDKIKRHMAKKIESSKLQEQVDEMYKISKDKIDKHIEAFDDMFDRKPLHEEIIENLQEEISEEHISKFLETYVVDDIPGDENV</sequence>
<proteinExistence type="predicted"/>
<reference evidence="4" key="1">
    <citation type="journal article" date="2020" name="Nature">
        <title>Giant virus diversity and host interactions through global metagenomics.</title>
        <authorList>
            <person name="Schulz F."/>
            <person name="Roux S."/>
            <person name="Paez-Espino D."/>
            <person name="Jungbluth S."/>
            <person name="Walsh D.A."/>
            <person name="Denef V.J."/>
            <person name="McMahon K.D."/>
            <person name="Konstantinidis K.T."/>
            <person name="Eloe-Fadrosh E.A."/>
            <person name="Kyrpides N.C."/>
            <person name="Woyke T."/>
        </authorList>
    </citation>
    <scope>NUCLEOTIDE SEQUENCE</scope>
    <source>
        <strain evidence="4">GVMAG-M-3300024258-28</strain>
    </source>
</reference>
<dbReference type="AlphaFoldDB" id="A0A6C0IQP5"/>
<feature type="transmembrane region" description="Helical" evidence="3">
    <location>
        <begin position="62"/>
        <end position="82"/>
    </location>
</feature>
<accession>A0A6C0IQP5</accession>
<keyword evidence="3" id="KW-0812">Transmembrane</keyword>
<evidence type="ECO:0000256" key="3">
    <source>
        <dbReference type="SAM" id="Phobius"/>
    </source>
</evidence>
<dbReference type="NCBIfam" id="NF033632">
    <property type="entry name" value="SLATT_4"/>
    <property type="match status" value="1"/>
</dbReference>
<feature type="region of interest" description="Disordered" evidence="2">
    <location>
        <begin position="1"/>
        <end position="25"/>
    </location>
</feature>
<feature type="coiled-coil region" evidence="1">
    <location>
        <begin position="235"/>
        <end position="270"/>
    </location>
</feature>
<name>A0A6C0IQP5_9ZZZZ</name>
<keyword evidence="3" id="KW-0472">Membrane</keyword>
<evidence type="ECO:0000256" key="2">
    <source>
        <dbReference type="SAM" id="MobiDB-lite"/>
    </source>
</evidence>
<feature type="compositionally biased region" description="Polar residues" evidence="2">
    <location>
        <begin position="1"/>
        <end position="21"/>
    </location>
</feature>
<keyword evidence="1" id="KW-0175">Coiled coil</keyword>
<keyword evidence="3" id="KW-1133">Transmembrane helix</keyword>
<organism evidence="4">
    <name type="scientific">viral metagenome</name>
    <dbReference type="NCBI Taxonomy" id="1070528"/>
    <lineage>
        <taxon>unclassified sequences</taxon>
        <taxon>metagenomes</taxon>
        <taxon>organismal metagenomes</taxon>
    </lineage>
</organism>
<protein>
    <recommendedName>
        <fullName evidence="5">SMODS and SLOG-associating 2TM effector domain-containing protein</fullName>
    </recommendedName>
</protein>